<accession>A0ABN1JCX5</accession>
<reference evidence="11 12" key="1">
    <citation type="journal article" date="2019" name="Int. J. Syst. Evol. Microbiol.">
        <title>The Global Catalogue of Microorganisms (GCM) 10K type strain sequencing project: providing services to taxonomists for standard genome sequencing and annotation.</title>
        <authorList>
            <consortium name="The Broad Institute Genomics Platform"/>
            <consortium name="The Broad Institute Genome Sequencing Center for Infectious Disease"/>
            <person name="Wu L."/>
            <person name="Ma J."/>
        </authorList>
    </citation>
    <scope>NUCLEOTIDE SEQUENCE [LARGE SCALE GENOMIC DNA]</scope>
    <source>
        <strain evidence="11 12">JCM 1407</strain>
    </source>
</reference>
<protein>
    <recommendedName>
        <fullName evidence="8">Permease IIC component</fullName>
    </recommendedName>
</protein>
<keyword evidence="12" id="KW-1185">Reference proteome</keyword>
<keyword evidence="4 8" id="KW-0762">Sugar transport</keyword>
<dbReference type="PANTHER" id="PTHR33989:SF4">
    <property type="entry name" value="PTS SYSTEM N,N'-DIACETYLCHITOBIOSE-SPECIFIC EIIC COMPONENT"/>
    <property type="match status" value="1"/>
</dbReference>
<evidence type="ECO:0000256" key="4">
    <source>
        <dbReference type="ARBA" id="ARBA00022597"/>
    </source>
</evidence>
<dbReference type="Proteomes" id="UP001501510">
    <property type="component" value="Unassembled WGS sequence"/>
</dbReference>
<dbReference type="InterPro" id="IPR004796">
    <property type="entry name" value="PTS_IIC_cello"/>
</dbReference>
<feature type="transmembrane region" description="Helical" evidence="9">
    <location>
        <begin position="245"/>
        <end position="262"/>
    </location>
</feature>
<keyword evidence="5 9" id="KW-0812">Transmembrane</keyword>
<feature type="transmembrane region" description="Helical" evidence="9">
    <location>
        <begin position="393"/>
        <end position="414"/>
    </location>
</feature>
<feature type="transmembrane region" description="Helical" evidence="9">
    <location>
        <begin position="133"/>
        <end position="157"/>
    </location>
</feature>
<comment type="caution">
    <text evidence="11">The sequence shown here is derived from an EMBL/GenBank/DDBJ whole genome shotgun (WGS) entry which is preliminary data.</text>
</comment>
<keyword evidence="3 8" id="KW-1003">Cell membrane</keyword>
<dbReference type="PROSITE" id="PS51105">
    <property type="entry name" value="PTS_EIIC_TYPE_3"/>
    <property type="match status" value="1"/>
</dbReference>
<evidence type="ECO:0000256" key="7">
    <source>
        <dbReference type="ARBA" id="ARBA00023136"/>
    </source>
</evidence>
<dbReference type="RefSeq" id="WP_343759551.1">
    <property type="nucleotide sequence ID" value="NZ_BAAACG010000006.1"/>
</dbReference>
<dbReference type="PIRSF" id="PIRSF006351">
    <property type="entry name" value="PTS_EIIC-Cellobiose"/>
    <property type="match status" value="1"/>
</dbReference>
<organism evidence="11 12">
    <name type="scientific">Clostridium oceanicum</name>
    <dbReference type="NCBI Taxonomy" id="1543"/>
    <lineage>
        <taxon>Bacteria</taxon>
        <taxon>Bacillati</taxon>
        <taxon>Bacillota</taxon>
        <taxon>Clostridia</taxon>
        <taxon>Eubacteriales</taxon>
        <taxon>Clostridiaceae</taxon>
        <taxon>Clostridium</taxon>
    </lineage>
</organism>
<dbReference type="InterPro" id="IPR004501">
    <property type="entry name" value="PTS_EIIC_3"/>
</dbReference>
<evidence type="ECO:0000256" key="9">
    <source>
        <dbReference type="SAM" id="Phobius"/>
    </source>
</evidence>
<feature type="transmembrane region" description="Helical" evidence="9">
    <location>
        <begin position="178"/>
        <end position="198"/>
    </location>
</feature>
<proteinExistence type="predicted"/>
<comment type="function">
    <text evidence="8">The phosphoenolpyruvate-dependent sugar phosphotransferase system (PTS), a major carbohydrate active -transport system, catalyzes the phosphorylation of incoming sugar substrates concomitant with their translocation across the cell membrane.</text>
</comment>
<evidence type="ECO:0000256" key="3">
    <source>
        <dbReference type="ARBA" id="ARBA00022475"/>
    </source>
</evidence>
<evidence type="ECO:0000313" key="12">
    <source>
        <dbReference type="Proteomes" id="UP001501510"/>
    </source>
</evidence>
<evidence type="ECO:0000256" key="1">
    <source>
        <dbReference type="ARBA" id="ARBA00004651"/>
    </source>
</evidence>
<evidence type="ECO:0000256" key="2">
    <source>
        <dbReference type="ARBA" id="ARBA00022448"/>
    </source>
</evidence>
<evidence type="ECO:0000256" key="8">
    <source>
        <dbReference type="PIRNR" id="PIRNR006351"/>
    </source>
</evidence>
<evidence type="ECO:0000256" key="6">
    <source>
        <dbReference type="ARBA" id="ARBA00022989"/>
    </source>
</evidence>
<feature type="transmembrane region" description="Helical" evidence="9">
    <location>
        <begin position="343"/>
        <end position="363"/>
    </location>
</feature>
<feature type="transmembrane region" description="Helical" evidence="9">
    <location>
        <begin position="70"/>
        <end position="90"/>
    </location>
</feature>
<dbReference type="Pfam" id="PF02378">
    <property type="entry name" value="PTS_EIIC"/>
    <property type="match status" value="1"/>
</dbReference>
<keyword evidence="7 8" id="KW-0472">Membrane</keyword>
<dbReference type="EMBL" id="BAAACG010000006">
    <property type="protein sequence ID" value="GAA0736014.1"/>
    <property type="molecule type" value="Genomic_DNA"/>
</dbReference>
<feature type="transmembrane region" description="Helical" evidence="9">
    <location>
        <begin position="282"/>
        <end position="305"/>
    </location>
</feature>
<keyword evidence="2 8" id="KW-0813">Transport</keyword>
<name>A0ABN1JCX5_9CLOT</name>
<feature type="transmembrane region" description="Helical" evidence="9">
    <location>
        <begin position="29"/>
        <end position="50"/>
    </location>
</feature>
<feature type="domain" description="PTS EIIC type-3" evidence="10">
    <location>
        <begin position="5"/>
        <end position="411"/>
    </location>
</feature>
<evidence type="ECO:0000313" key="11">
    <source>
        <dbReference type="EMBL" id="GAA0736014.1"/>
    </source>
</evidence>
<evidence type="ECO:0000256" key="5">
    <source>
        <dbReference type="ARBA" id="ARBA00022692"/>
    </source>
</evidence>
<dbReference type="PANTHER" id="PTHR33989">
    <property type="match status" value="1"/>
</dbReference>
<comment type="subcellular location">
    <subcellularLocation>
        <location evidence="1">Cell membrane</location>
        <topology evidence="1">Multi-pass membrane protein</topology>
    </subcellularLocation>
</comment>
<evidence type="ECO:0000259" key="10">
    <source>
        <dbReference type="PROSITE" id="PS51105"/>
    </source>
</evidence>
<sequence>MMEKIEKLFLPLANRLSSNRYLSAIRDGYMSILSILIAGSFFILINNVIIGENGLTNKLFGQPFKGATELGNAIIPATMSIMAILLTFTISKALCEHYKEDTSIIPSIAIVVLFILMPIKFDKGLGIEYINTFYTGAAAMFMAFIASIATVEIIRGLSKIKAITIKMPESVPPSIAKSFNKLIPILITLIIFGIIRLITNTSGAALNDVIFKVIQKPFTGLVTSNVGLVIIYIIYMLVWGLGIHSAFIFGAILEPIYLAAITENMNAVQAGSAMHSIITKPFVDSVAFMGGAGNMLALIIAIFIVSKRQDQRAICKVGITPSLFNISEPIMFGLPVVMNPILIIPMILSTLMGLGVGIFATTIGFMQHTYVLIPWTTPPILSAFFATGGDFKAAIVAAVILVISVFIYMPFVAITNKQRNEING</sequence>
<dbReference type="InterPro" id="IPR003352">
    <property type="entry name" value="PTS_EIIC"/>
</dbReference>
<keyword evidence="6 9" id="KW-1133">Transmembrane helix</keyword>
<feature type="transmembrane region" description="Helical" evidence="9">
    <location>
        <begin position="218"/>
        <end position="238"/>
    </location>
</feature>
<gene>
    <name evidence="11" type="ORF">GCM10008906_10500</name>
</gene>
<dbReference type="NCBIfam" id="TIGR00410">
    <property type="entry name" value="lacE"/>
    <property type="match status" value="1"/>
</dbReference>
<dbReference type="InterPro" id="IPR051088">
    <property type="entry name" value="PTS_Sugar-EIIC/EIIB"/>
</dbReference>
<feature type="transmembrane region" description="Helical" evidence="9">
    <location>
        <begin position="102"/>
        <end position="121"/>
    </location>
</feature>